<evidence type="ECO:0000256" key="1">
    <source>
        <dbReference type="SAM" id="MobiDB-lite"/>
    </source>
</evidence>
<dbReference type="Proteomes" id="UP000521676">
    <property type="component" value="Unassembled WGS sequence"/>
</dbReference>
<keyword evidence="6" id="KW-1185">Reference proteome</keyword>
<feature type="signal peptide" evidence="2">
    <location>
        <begin position="1"/>
        <end position="40"/>
    </location>
</feature>
<dbReference type="AlphaFoldDB" id="A0A8T7LYU5"/>
<protein>
    <recommendedName>
        <fullName evidence="7">Carboxypeptidase regulatory-like domain-containing protein</fullName>
    </recommendedName>
</protein>
<reference evidence="4" key="2">
    <citation type="journal article" date="2024" name="Nature">
        <title>Anoxygenic phototroph of the Chloroflexota uses a type I reaction centre.</title>
        <authorList>
            <person name="Tsuji J.M."/>
            <person name="Shaw N.A."/>
            <person name="Nagashima S."/>
            <person name="Venkiteswaran J.J."/>
            <person name="Schiff S.L."/>
            <person name="Watanabe T."/>
            <person name="Fukui M."/>
            <person name="Hanada S."/>
            <person name="Tank M."/>
            <person name="Neufeld J.D."/>
        </authorList>
    </citation>
    <scope>NUCLEOTIDE SEQUENCE</scope>
    <source>
        <strain evidence="4">L227-S17</strain>
    </source>
</reference>
<feature type="chain" id="PRO_5035903150" description="Carboxypeptidase regulatory-like domain-containing protein" evidence="2">
    <location>
        <begin position="41"/>
        <end position="350"/>
    </location>
</feature>
<evidence type="ECO:0000313" key="5">
    <source>
        <dbReference type="Proteomes" id="UP000521676"/>
    </source>
</evidence>
<name>A0A8T7LYU5_9CHLR</name>
<evidence type="ECO:0000313" key="3">
    <source>
        <dbReference type="EMBL" id="NWJ45482.1"/>
    </source>
</evidence>
<feature type="compositionally biased region" description="Low complexity" evidence="1">
    <location>
        <begin position="331"/>
        <end position="344"/>
    </location>
</feature>
<gene>
    <name evidence="3" type="ORF">HXX08_06350</name>
    <name evidence="4" type="ORF">OZ401_000619</name>
</gene>
<dbReference type="EMBL" id="CP128399">
    <property type="protein sequence ID" value="WJW67355.1"/>
    <property type="molecule type" value="Genomic_DNA"/>
</dbReference>
<organism evidence="3 5">
    <name type="scientific">Candidatus Chlorohelix allophototropha</name>
    <dbReference type="NCBI Taxonomy" id="3003348"/>
    <lineage>
        <taxon>Bacteria</taxon>
        <taxon>Bacillati</taxon>
        <taxon>Chloroflexota</taxon>
        <taxon>Chloroflexia</taxon>
        <taxon>Candidatus Chloroheliales</taxon>
        <taxon>Candidatus Chloroheliaceae</taxon>
        <taxon>Candidatus Chlorohelix</taxon>
    </lineage>
</organism>
<feature type="compositionally biased region" description="Low complexity" evidence="1">
    <location>
        <begin position="288"/>
        <end position="323"/>
    </location>
</feature>
<dbReference type="EMBL" id="JACATZ010000001">
    <property type="protein sequence ID" value="NWJ45482.1"/>
    <property type="molecule type" value="Genomic_DNA"/>
</dbReference>
<evidence type="ECO:0000313" key="4">
    <source>
        <dbReference type="EMBL" id="WJW67355.1"/>
    </source>
</evidence>
<keyword evidence="2" id="KW-0732">Signal</keyword>
<evidence type="ECO:0008006" key="7">
    <source>
        <dbReference type="Google" id="ProtNLM"/>
    </source>
</evidence>
<proteinExistence type="predicted"/>
<dbReference type="RefSeq" id="WP_341469249.1">
    <property type="nucleotide sequence ID" value="NZ_CP128399.1"/>
</dbReference>
<feature type="region of interest" description="Disordered" evidence="1">
    <location>
        <begin position="241"/>
        <end position="350"/>
    </location>
</feature>
<dbReference type="Proteomes" id="UP001431572">
    <property type="component" value="Chromosome 1"/>
</dbReference>
<evidence type="ECO:0000313" key="6">
    <source>
        <dbReference type="Proteomes" id="UP001431572"/>
    </source>
</evidence>
<reference evidence="3 5" key="1">
    <citation type="submission" date="2020-06" db="EMBL/GenBank/DDBJ databases">
        <title>Anoxygenic phototrophic Chloroflexota member uses a Type I reaction center.</title>
        <authorList>
            <person name="Tsuji J.M."/>
            <person name="Shaw N.A."/>
            <person name="Nagashima S."/>
            <person name="Venkiteswaran J."/>
            <person name="Schiff S.L."/>
            <person name="Hanada S."/>
            <person name="Tank M."/>
            <person name="Neufeld J.D."/>
        </authorList>
    </citation>
    <scope>NUCLEOTIDE SEQUENCE [LARGE SCALE GENOMIC DNA]</scope>
    <source>
        <strain evidence="3">L227-S17</strain>
    </source>
</reference>
<sequence length="350" mass="36578">MNTQSEKNKGLENRKKLQNKFSVFSFFLILMLLLAACGDAATPVPTVSAGDFADTSATCDGKGQVSGQVLVLTDETQGLQPVVSTLTLTTAGAQPVILKTDPDGNYSVNELAINEYEIEATVPEGVNGKVIQPKKKYLTVDDCQIETVSMVLLAEGIKAPETPPAPPQQQVVYVNQQPHYSVTNNPFFWMWLLDRPGYYGYSYPPYYTTHIYNQGGYIYVPQTPHVAPSSASYSYTSYKSGDTATKVKSDPPVVSKGTTRVGSSGYVKPAVTTSTKGSSRPGGVAINTPKSGSSSSTSKGSGSSNVSSPGGSSSSSGVKSGGSSSTGGGSSKVSSPGSSSKGSSRPGRKK</sequence>
<evidence type="ECO:0000256" key="2">
    <source>
        <dbReference type="SAM" id="SignalP"/>
    </source>
</evidence>
<accession>A0A8T7LYU5</accession>